<organism evidence="1 2">
    <name type="scientific">Polychaeton citri CBS 116435</name>
    <dbReference type="NCBI Taxonomy" id="1314669"/>
    <lineage>
        <taxon>Eukaryota</taxon>
        <taxon>Fungi</taxon>
        <taxon>Dikarya</taxon>
        <taxon>Ascomycota</taxon>
        <taxon>Pezizomycotina</taxon>
        <taxon>Dothideomycetes</taxon>
        <taxon>Dothideomycetidae</taxon>
        <taxon>Capnodiales</taxon>
        <taxon>Capnodiaceae</taxon>
        <taxon>Polychaeton</taxon>
    </lineage>
</organism>
<dbReference type="Proteomes" id="UP000799441">
    <property type="component" value="Unassembled WGS sequence"/>
</dbReference>
<accession>A0A9P4Q530</accession>
<evidence type="ECO:0000313" key="2">
    <source>
        <dbReference type="Proteomes" id="UP000799441"/>
    </source>
</evidence>
<comment type="caution">
    <text evidence="1">The sequence shown here is derived from an EMBL/GenBank/DDBJ whole genome shotgun (WGS) entry which is preliminary data.</text>
</comment>
<name>A0A9P4Q530_9PEZI</name>
<sequence>MLADVRVCVRACVHACVCVSFPLTHARGLDSECPRPLPRCRSLLLGNSVSWDFPLRPGRPSLSVRIRAFLPPSQLALLGRCSPHLGLLFCLAGRSSHVNALGAIPHNTPARVRSTPRIISTSHVIQSANAKYSRALCLSQPLLTYVGFWDVGWTQ</sequence>
<reference evidence="1" key="1">
    <citation type="journal article" date="2020" name="Stud. Mycol.">
        <title>101 Dothideomycetes genomes: a test case for predicting lifestyles and emergence of pathogens.</title>
        <authorList>
            <person name="Haridas S."/>
            <person name="Albert R."/>
            <person name="Binder M."/>
            <person name="Bloem J."/>
            <person name="Labutti K."/>
            <person name="Salamov A."/>
            <person name="Andreopoulos B."/>
            <person name="Baker S."/>
            <person name="Barry K."/>
            <person name="Bills G."/>
            <person name="Bluhm B."/>
            <person name="Cannon C."/>
            <person name="Castanera R."/>
            <person name="Culley D."/>
            <person name="Daum C."/>
            <person name="Ezra D."/>
            <person name="Gonzalez J."/>
            <person name="Henrissat B."/>
            <person name="Kuo A."/>
            <person name="Liang C."/>
            <person name="Lipzen A."/>
            <person name="Lutzoni F."/>
            <person name="Magnuson J."/>
            <person name="Mondo S."/>
            <person name="Nolan M."/>
            <person name="Ohm R."/>
            <person name="Pangilinan J."/>
            <person name="Park H.-J."/>
            <person name="Ramirez L."/>
            <person name="Alfaro M."/>
            <person name="Sun H."/>
            <person name="Tritt A."/>
            <person name="Yoshinaga Y."/>
            <person name="Zwiers L.-H."/>
            <person name="Turgeon B."/>
            <person name="Goodwin S."/>
            <person name="Spatafora J."/>
            <person name="Crous P."/>
            <person name="Grigoriev I."/>
        </authorList>
    </citation>
    <scope>NUCLEOTIDE SEQUENCE</scope>
    <source>
        <strain evidence="1">CBS 116435</strain>
    </source>
</reference>
<dbReference type="EMBL" id="MU003808">
    <property type="protein sequence ID" value="KAF2719720.1"/>
    <property type="molecule type" value="Genomic_DNA"/>
</dbReference>
<dbReference type="AlphaFoldDB" id="A0A9P4Q530"/>
<gene>
    <name evidence="1" type="ORF">K431DRAFT_108187</name>
</gene>
<proteinExistence type="predicted"/>
<evidence type="ECO:0000313" key="1">
    <source>
        <dbReference type="EMBL" id="KAF2719720.1"/>
    </source>
</evidence>
<keyword evidence="2" id="KW-1185">Reference proteome</keyword>
<protein>
    <submittedName>
        <fullName evidence="1">Uncharacterized protein</fullName>
    </submittedName>
</protein>